<evidence type="ECO:0000313" key="2">
    <source>
        <dbReference type="Proteomes" id="UP000829817"/>
    </source>
</evidence>
<gene>
    <name evidence="1" type="ORF">LVJ83_02970</name>
</gene>
<dbReference type="Proteomes" id="UP000829817">
    <property type="component" value="Chromosome"/>
</dbReference>
<evidence type="ECO:0000313" key="1">
    <source>
        <dbReference type="EMBL" id="UOO82453.1"/>
    </source>
</evidence>
<organism evidence="1 2">
    <name type="scientific">Uruburuella testudinis</name>
    <dbReference type="NCBI Taxonomy" id="1282863"/>
    <lineage>
        <taxon>Bacteria</taxon>
        <taxon>Pseudomonadati</taxon>
        <taxon>Pseudomonadota</taxon>
        <taxon>Betaproteobacteria</taxon>
        <taxon>Neisseriales</taxon>
        <taxon>Neisseriaceae</taxon>
        <taxon>Uruburuella</taxon>
    </lineage>
</organism>
<name>A0ABY4DVG2_9NEIS</name>
<accession>A0ABY4DVG2</accession>
<sequence length="161" mass="18047">MRGFLLLSIERLEHPNTEMHIFKGAIVYTTLHIGNQQSDLVLADGSRRAIAIGTDTLLRRNPPSEYEWENAIMTVEDAIAPLQKLIDTSSTFRIAAAEAGLPADSAGVLHRETAEQIFQHISRYPTPEHLPDTAEFKALLLIVRECLHHFDFPRAILIQAP</sequence>
<dbReference type="EMBL" id="CP091508">
    <property type="protein sequence ID" value="UOO82453.1"/>
    <property type="molecule type" value="Genomic_DNA"/>
</dbReference>
<proteinExistence type="predicted"/>
<keyword evidence="2" id="KW-1185">Reference proteome</keyword>
<dbReference type="RefSeq" id="WP_244786174.1">
    <property type="nucleotide sequence ID" value="NZ_CP091508.1"/>
</dbReference>
<reference evidence="1 2" key="1">
    <citation type="journal article" date="2022" name="Res Sq">
        <title>Evolution of multicellular longitudinally dividing oral cavity symbionts (Neisseriaceae).</title>
        <authorList>
            <person name="Nyongesa S."/>
            <person name="Weber P."/>
            <person name="Bernet E."/>
            <person name="Pullido F."/>
            <person name="Nieckarz M."/>
            <person name="Delaby M."/>
            <person name="Nieves C."/>
            <person name="Viehboeck T."/>
            <person name="Krause N."/>
            <person name="Rivera-Millot A."/>
            <person name="Nakamura A."/>
            <person name="Vischer N."/>
            <person name="VanNieuwenhze M."/>
            <person name="Brun Y."/>
            <person name="Cava F."/>
            <person name="Bulgheresi S."/>
            <person name="Veyrier F."/>
        </authorList>
    </citation>
    <scope>NUCLEOTIDE SEQUENCE [LARGE SCALE GENOMIC DNA]</scope>
    <source>
        <strain evidence="1 2">CCUG 63373m</strain>
    </source>
</reference>
<protein>
    <submittedName>
        <fullName evidence="1">Uncharacterized protein</fullName>
    </submittedName>
</protein>